<protein>
    <submittedName>
        <fullName evidence="1">Uncharacterized protein</fullName>
    </submittedName>
</protein>
<accession>A0A518DSW6</accession>
<dbReference type="OrthoDB" id="259757at2"/>
<dbReference type="Proteomes" id="UP000317648">
    <property type="component" value="Chromosome"/>
</dbReference>
<gene>
    <name evidence="1" type="ORF">Pla8534_27060</name>
</gene>
<keyword evidence="2" id="KW-1185">Reference proteome</keyword>
<proteinExistence type="predicted"/>
<dbReference type="KEGG" id="lcre:Pla8534_27060"/>
<dbReference type="EMBL" id="CP036433">
    <property type="protein sequence ID" value="QDU94898.1"/>
    <property type="molecule type" value="Genomic_DNA"/>
</dbReference>
<name>A0A518DSW6_9BACT</name>
<reference evidence="1 2" key="1">
    <citation type="submission" date="2019-02" db="EMBL/GenBank/DDBJ databases">
        <title>Deep-cultivation of Planctomycetes and their phenomic and genomic characterization uncovers novel biology.</title>
        <authorList>
            <person name="Wiegand S."/>
            <person name="Jogler M."/>
            <person name="Boedeker C."/>
            <person name="Pinto D."/>
            <person name="Vollmers J."/>
            <person name="Rivas-Marin E."/>
            <person name="Kohn T."/>
            <person name="Peeters S.H."/>
            <person name="Heuer A."/>
            <person name="Rast P."/>
            <person name="Oberbeckmann S."/>
            <person name="Bunk B."/>
            <person name="Jeske O."/>
            <person name="Meyerdierks A."/>
            <person name="Storesund J.E."/>
            <person name="Kallscheuer N."/>
            <person name="Luecker S."/>
            <person name="Lage O.M."/>
            <person name="Pohl T."/>
            <person name="Merkel B.J."/>
            <person name="Hornburger P."/>
            <person name="Mueller R.-W."/>
            <person name="Bruemmer F."/>
            <person name="Labrenz M."/>
            <person name="Spormann A.M."/>
            <person name="Op den Camp H."/>
            <person name="Overmann J."/>
            <person name="Amann R."/>
            <person name="Jetten M.S.M."/>
            <person name="Mascher T."/>
            <person name="Medema M.H."/>
            <person name="Devos D.P."/>
            <person name="Kaster A.-K."/>
            <person name="Ovreas L."/>
            <person name="Rohde M."/>
            <person name="Galperin M.Y."/>
            <person name="Jogler C."/>
        </authorList>
    </citation>
    <scope>NUCLEOTIDE SEQUENCE [LARGE SCALE GENOMIC DNA]</scope>
    <source>
        <strain evidence="1 2">Pla85_3_4</strain>
    </source>
</reference>
<organism evidence="1 2">
    <name type="scientific">Lignipirellula cremea</name>
    <dbReference type="NCBI Taxonomy" id="2528010"/>
    <lineage>
        <taxon>Bacteria</taxon>
        <taxon>Pseudomonadati</taxon>
        <taxon>Planctomycetota</taxon>
        <taxon>Planctomycetia</taxon>
        <taxon>Pirellulales</taxon>
        <taxon>Pirellulaceae</taxon>
        <taxon>Lignipirellula</taxon>
    </lineage>
</organism>
<dbReference type="AlphaFoldDB" id="A0A518DSW6"/>
<sequence>MRYPLTLLLLVVLFWGTVLSAPAAAVVVFLKNAPEPVMGTLLREDAANIMIEEHLGDGKKRTRSLSRSDIEDIVYTVDKDRLQELKAADPSAYRDYAEELAVKKQDPEARETALRLYLIAASLDRSGLGRSSLLGMINLARGASEERRFRALAYLIDPAHDTSVLTTTNEVKTETPAGGPDGRLKLVAALRNLRQGEKAAASQLLGEAGVQAEFAKYEQFLSQAELTRMLQLSGNELTPEQLRKVLALEIALDTTLGAKSTDLAAPLDQAVSWSTIVVSQGVEPVSGLQLETITEFDPQKSQFDGRNWVEP</sequence>
<evidence type="ECO:0000313" key="1">
    <source>
        <dbReference type="EMBL" id="QDU94898.1"/>
    </source>
</evidence>
<evidence type="ECO:0000313" key="2">
    <source>
        <dbReference type="Proteomes" id="UP000317648"/>
    </source>
</evidence>
<dbReference type="RefSeq" id="WP_145053690.1">
    <property type="nucleotide sequence ID" value="NZ_CP036433.1"/>
</dbReference>